<dbReference type="Gene3D" id="3.30.499.10">
    <property type="entry name" value="Aconitase, domain 3"/>
    <property type="match status" value="2"/>
</dbReference>
<accession>A0A1L3SYL4</accession>
<evidence type="ECO:0000313" key="7">
    <source>
        <dbReference type="EMBL" id="APH74506.1"/>
    </source>
</evidence>
<name>A0A1L3SYL4_9HYPH</name>
<dbReference type="RefSeq" id="WP_072607963.1">
    <property type="nucleotide sequence ID" value="NZ_CP018171.1"/>
</dbReference>
<keyword evidence="4" id="KW-0411">Iron-sulfur</keyword>
<organism evidence="7 8">
    <name type="scientific">Aquibium oceanicum</name>
    <dbReference type="NCBI Taxonomy" id="1670800"/>
    <lineage>
        <taxon>Bacteria</taxon>
        <taxon>Pseudomonadati</taxon>
        <taxon>Pseudomonadota</taxon>
        <taxon>Alphaproteobacteria</taxon>
        <taxon>Hyphomicrobiales</taxon>
        <taxon>Phyllobacteriaceae</taxon>
        <taxon>Aquibium</taxon>
    </lineage>
</organism>
<evidence type="ECO:0000256" key="2">
    <source>
        <dbReference type="ARBA" id="ARBA00022723"/>
    </source>
</evidence>
<dbReference type="AlphaFoldDB" id="A0A1L3SYL4"/>
<dbReference type="OrthoDB" id="9802769at2"/>
<keyword evidence="2" id="KW-0479">Metal-binding</keyword>
<evidence type="ECO:0000256" key="3">
    <source>
        <dbReference type="ARBA" id="ARBA00023004"/>
    </source>
</evidence>
<protein>
    <recommendedName>
        <fullName evidence="6">Aconitase/3-isopropylmalate dehydratase large subunit alpha/beta/alpha domain-containing protein</fullName>
    </recommendedName>
</protein>
<proteinExistence type="predicted"/>
<sequence>MGQSVVQKIIARAAGRETVEPGEYVTVTPDYTCCQDISWPARKRIMEQAGVTRLAHPEKLVLVVDHTTAAGMGSAYHRNHGEMRDFAEKHGANYFGPGSGLRHQVLVEQGFARPGTLVFSDEPNIASIGVVGALNIAISTEVVVTSVLNENWMVVPRPIRFTLTGRLAEGVHIRDLAQAIIRDYAETDLLSQGCIEYGGDGVAGLSLDERQTLLACTYHAGPDTALMPVDEAALAYARSRADGRPFEVFEADADAEYAYEASFDLGALEPLVTVPPELHTVSPVGEVAGLRIDQAAIGTCANGRMDDLRAAAAILRGRRIASHVTFYVTPGSREIYAQAGREGLLSILAEAGATILAPGCTTCWGYEGVLNDGEVSISTHQMNYHGRNGSRLARAYLASPITVAASALAGAIVDPRGDPALRRDAA</sequence>
<dbReference type="EMBL" id="CP018171">
    <property type="protein sequence ID" value="APH74506.1"/>
    <property type="molecule type" value="Genomic_DNA"/>
</dbReference>
<dbReference type="InterPro" id="IPR050067">
    <property type="entry name" value="IPM_dehydratase_rel_enz"/>
</dbReference>
<gene>
    <name evidence="7" type="ORF">BSQ44_09525</name>
</gene>
<dbReference type="PANTHER" id="PTHR43822">
    <property type="entry name" value="HOMOACONITASE, MITOCHONDRIAL-RELATED"/>
    <property type="match status" value="1"/>
</dbReference>
<comment type="subunit">
    <text evidence="1">Heterodimer of LeuC and LeuD.</text>
</comment>
<dbReference type="Proteomes" id="UP000182840">
    <property type="component" value="Chromosome"/>
</dbReference>
<dbReference type="Pfam" id="PF00330">
    <property type="entry name" value="Aconitase"/>
    <property type="match status" value="2"/>
</dbReference>
<dbReference type="GO" id="GO:0016829">
    <property type="term" value="F:lyase activity"/>
    <property type="evidence" value="ECO:0007669"/>
    <property type="project" value="UniProtKB-KW"/>
</dbReference>
<dbReference type="GO" id="GO:0043436">
    <property type="term" value="P:oxoacid metabolic process"/>
    <property type="evidence" value="ECO:0007669"/>
    <property type="project" value="UniProtKB-ARBA"/>
</dbReference>
<dbReference type="InterPro" id="IPR036008">
    <property type="entry name" value="Aconitase_4Fe-4S_dom"/>
</dbReference>
<dbReference type="SUPFAM" id="SSF53732">
    <property type="entry name" value="Aconitase iron-sulfur domain"/>
    <property type="match status" value="1"/>
</dbReference>
<dbReference type="InterPro" id="IPR001030">
    <property type="entry name" value="Acoase/IPM_deHydtase_lsu_aba"/>
</dbReference>
<dbReference type="PANTHER" id="PTHR43822:SF2">
    <property type="entry name" value="HOMOACONITASE, MITOCHONDRIAL"/>
    <property type="match status" value="1"/>
</dbReference>
<dbReference type="GO" id="GO:0051536">
    <property type="term" value="F:iron-sulfur cluster binding"/>
    <property type="evidence" value="ECO:0007669"/>
    <property type="project" value="UniProtKB-KW"/>
</dbReference>
<evidence type="ECO:0000313" key="8">
    <source>
        <dbReference type="Proteomes" id="UP000182840"/>
    </source>
</evidence>
<evidence type="ECO:0000256" key="1">
    <source>
        <dbReference type="ARBA" id="ARBA00011271"/>
    </source>
</evidence>
<reference evidence="8" key="1">
    <citation type="submission" date="2016-11" db="EMBL/GenBank/DDBJ databases">
        <title>Mesorhizobium oceanicum sp. nov., isolated from deep seawater in South China Sea.</title>
        <authorList>
            <person name="Fu G.-Y."/>
        </authorList>
    </citation>
    <scope>NUCLEOTIDE SEQUENCE [LARGE SCALE GENOMIC DNA]</scope>
    <source>
        <strain evidence="8">B7</strain>
    </source>
</reference>
<dbReference type="InterPro" id="IPR015931">
    <property type="entry name" value="Acnase/IPM_dHydase_lsu_aba_1/3"/>
</dbReference>
<evidence type="ECO:0000256" key="5">
    <source>
        <dbReference type="ARBA" id="ARBA00023239"/>
    </source>
</evidence>
<dbReference type="KEGG" id="meso:BSQ44_09525"/>
<keyword evidence="5" id="KW-0456">Lyase</keyword>
<feature type="domain" description="Aconitase/3-isopropylmalate dehydratase large subunit alpha/beta/alpha" evidence="6">
    <location>
        <begin position="20"/>
        <end position="284"/>
    </location>
</feature>
<dbReference type="PRINTS" id="PR00415">
    <property type="entry name" value="ACONITASE"/>
</dbReference>
<dbReference type="GO" id="GO:0046872">
    <property type="term" value="F:metal ion binding"/>
    <property type="evidence" value="ECO:0007669"/>
    <property type="project" value="UniProtKB-KW"/>
</dbReference>
<keyword evidence="3" id="KW-0408">Iron</keyword>
<evidence type="ECO:0000256" key="4">
    <source>
        <dbReference type="ARBA" id="ARBA00023014"/>
    </source>
</evidence>
<dbReference type="STRING" id="1670800.BSQ44_09525"/>
<feature type="domain" description="Aconitase/3-isopropylmalate dehydratase large subunit alpha/beta/alpha" evidence="6">
    <location>
        <begin position="287"/>
        <end position="410"/>
    </location>
</feature>
<evidence type="ECO:0000259" key="6">
    <source>
        <dbReference type="Pfam" id="PF00330"/>
    </source>
</evidence>
<keyword evidence="8" id="KW-1185">Reference proteome</keyword>